<dbReference type="OrthoDB" id="9813917at2"/>
<dbReference type="Pfam" id="PF13508">
    <property type="entry name" value="Acetyltransf_7"/>
    <property type="match status" value="1"/>
</dbReference>
<dbReference type="HOGENOM" id="CLU_108859_2_1_6"/>
<sequence length="154" mass="17279">MLTFSQIAPELIPLSLLLEADPDEQKIRTYLSNSFCFAATQDINLAGACVFKEQSSQCIELMNIAVVPSHQALGIGSKLLAFAISELKQSDFLRIEVGTGTFGHQLGFYQKLGFRVDSIIKNHFLDNYSKPIFENGIQHKDMLRLVLCLQDRKI</sequence>
<dbReference type="Proteomes" id="UP000030341">
    <property type="component" value="Chromosome 1"/>
</dbReference>
<dbReference type="RefSeq" id="WP_038639126.1">
    <property type="nucleotide sequence ID" value="NZ_CP009888.1"/>
</dbReference>
<feature type="domain" description="N-acetyltransferase" evidence="1">
    <location>
        <begin position="2"/>
        <end position="135"/>
    </location>
</feature>
<evidence type="ECO:0000313" key="3">
    <source>
        <dbReference type="Proteomes" id="UP000030341"/>
    </source>
</evidence>
<dbReference type="CDD" id="cd04301">
    <property type="entry name" value="NAT_SF"/>
    <property type="match status" value="1"/>
</dbReference>
<dbReference type="STRING" id="1348114.OM33_04210"/>
<dbReference type="InterPro" id="IPR000182">
    <property type="entry name" value="GNAT_dom"/>
</dbReference>
<gene>
    <name evidence="2" type="ORF">OM33_04210</name>
</gene>
<dbReference type="PROSITE" id="PS51186">
    <property type="entry name" value="GNAT"/>
    <property type="match status" value="1"/>
</dbReference>
<dbReference type="EMBL" id="CP009888">
    <property type="protein sequence ID" value="AIY64439.1"/>
    <property type="molecule type" value="Genomic_DNA"/>
</dbReference>
<dbReference type="AlphaFoldDB" id="A0A0A7ECX3"/>
<name>A0A0A7ECX3_9GAMM</name>
<keyword evidence="2" id="KW-0808">Transferase</keyword>
<dbReference type="GO" id="GO:0016747">
    <property type="term" value="F:acyltransferase activity, transferring groups other than amino-acyl groups"/>
    <property type="evidence" value="ECO:0007669"/>
    <property type="project" value="InterPro"/>
</dbReference>
<dbReference type="eggNOG" id="COG0456">
    <property type="taxonomic scope" value="Bacteria"/>
</dbReference>
<reference evidence="2 3" key="1">
    <citation type="submission" date="2014-11" db="EMBL/GenBank/DDBJ databases">
        <title>Complete Genome Sequence of Pseudoalteromonas sp. Strain OCN003 Isolated from Kaneohe Bay, Oahu, Hawaii.</title>
        <authorList>
            <person name="Beurmann S."/>
            <person name="Videau P."/>
            <person name="Ushijima B."/>
            <person name="Smith A.M."/>
            <person name="Aeby G.S."/>
            <person name="Callahan S.M."/>
            <person name="Belcaid M."/>
        </authorList>
    </citation>
    <scope>NUCLEOTIDE SEQUENCE [LARGE SCALE GENOMIC DNA]</scope>
    <source>
        <strain evidence="2 3">OCN003</strain>
    </source>
</reference>
<evidence type="ECO:0000259" key="1">
    <source>
        <dbReference type="PROSITE" id="PS51186"/>
    </source>
</evidence>
<protein>
    <submittedName>
        <fullName evidence="2">GCN5 family acetyltransferase</fullName>
    </submittedName>
</protein>
<organism evidence="2 3">
    <name type="scientific">Pseudoalteromonas piratica</name>
    <dbReference type="NCBI Taxonomy" id="1348114"/>
    <lineage>
        <taxon>Bacteria</taxon>
        <taxon>Pseudomonadati</taxon>
        <taxon>Pseudomonadota</taxon>
        <taxon>Gammaproteobacteria</taxon>
        <taxon>Alteromonadales</taxon>
        <taxon>Pseudoalteromonadaceae</taxon>
        <taxon>Pseudoalteromonas</taxon>
    </lineage>
</organism>
<evidence type="ECO:0000313" key="2">
    <source>
        <dbReference type="EMBL" id="AIY64439.1"/>
    </source>
</evidence>
<accession>A0A0A7ECX3</accession>
<proteinExistence type="predicted"/>
<dbReference type="Gene3D" id="3.40.630.30">
    <property type="match status" value="1"/>
</dbReference>
<dbReference type="KEGG" id="pseo:OM33_04210"/>
<dbReference type="SUPFAM" id="SSF55729">
    <property type="entry name" value="Acyl-CoA N-acyltransferases (Nat)"/>
    <property type="match status" value="1"/>
</dbReference>
<keyword evidence="3" id="KW-1185">Reference proteome</keyword>
<dbReference type="InterPro" id="IPR016181">
    <property type="entry name" value="Acyl_CoA_acyltransferase"/>
</dbReference>